<evidence type="ECO:0000256" key="2">
    <source>
        <dbReference type="SAM" id="SignalP"/>
    </source>
</evidence>
<feature type="signal peptide" evidence="2">
    <location>
        <begin position="1"/>
        <end position="18"/>
    </location>
</feature>
<comment type="caution">
    <text evidence="3">The sequence shown here is derived from an EMBL/GenBank/DDBJ whole genome shotgun (WGS) entry which is preliminary data.</text>
</comment>
<proteinExistence type="predicted"/>
<feature type="chain" id="PRO_5045551100" evidence="2">
    <location>
        <begin position="19"/>
        <end position="531"/>
    </location>
</feature>
<evidence type="ECO:0000256" key="1">
    <source>
        <dbReference type="SAM" id="MobiDB-lite"/>
    </source>
</evidence>
<accession>A0ABP1S526</accession>
<protein>
    <submittedName>
        <fullName evidence="3">Uncharacterized protein</fullName>
    </submittedName>
</protein>
<feature type="region of interest" description="Disordered" evidence="1">
    <location>
        <begin position="168"/>
        <end position="191"/>
    </location>
</feature>
<feature type="region of interest" description="Disordered" evidence="1">
    <location>
        <begin position="134"/>
        <end position="155"/>
    </location>
</feature>
<keyword evidence="4" id="KW-1185">Reference proteome</keyword>
<evidence type="ECO:0000313" key="3">
    <source>
        <dbReference type="EMBL" id="CAL8143545.1"/>
    </source>
</evidence>
<name>A0ABP1S526_9HEXA</name>
<sequence length="531" mass="59705">MKMSLIYIIFLLSIGSWAYCPDQKVCGDCVNKKCAFFVTKTSSFCGPLSQKAKSLKYKATRKSHCLVAERFVMQIPGVLSVDSPVKLTTTQQPHVPETPNIHSTIPQSPTIKYVAQQLPTTFKSQAIMETFPSTNQTTNTSKRIFPPPINKDHRLNNTNVKFTRPLTTVQPKDGKTSNGQLPNNSNKEKESIKTVQQSGFNFTKTMMNLTPQPPTIKSATTSKSQAILENFNSTNQTNPPKRIFPPPINKDHHLNSTNIKFTRPLTTVQPKDGKTPNGQLPNNSNKEKETTTSKSQAILENFNSTNQTNPPKRIFPPPINKDHHLNSTNIKFTRPLTTVQPKYGKTSATQLPNNLNNEKESIKTVQQSGFNFTKTMMNLTPQPPTIISAKTSKSQAILENFNSTNQTTNPTKRIFPPPINKYHRHNSTNVKFTQPPTTIQTEAKKSSTTQPPDTKHIEWEQTSEYPTSRVNRTSLLNLTTHGTTQIEKHNMGHSPTVQPSTDKHPVVDLQKDVVDLFNFAVMERKFDCQVW</sequence>
<reference evidence="3 4" key="1">
    <citation type="submission" date="2024-08" db="EMBL/GenBank/DDBJ databases">
        <authorList>
            <person name="Cucini C."/>
            <person name="Frati F."/>
        </authorList>
    </citation>
    <scope>NUCLEOTIDE SEQUENCE [LARGE SCALE GENOMIC DNA]</scope>
</reference>
<dbReference type="EMBL" id="CAXLJM020000158">
    <property type="protein sequence ID" value="CAL8143545.1"/>
    <property type="molecule type" value="Genomic_DNA"/>
</dbReference>
<gene>
    <name evidence="3" type="ORF">ODALV1_LOCUS29679</name>
</gene>
<evidence type="ECO:0000313" key="4">
    <source>
        <dbReference type="Proteomes" id="UP001642540"/>
    </source>
</evidence>
<dbReference type="Proteomes" id="UP001642540">
    <property type="component" value="Unassembled WGS sequence"/>
</dbReference>
<organism evidence="3 4">
    <name type="scientific">Orchesella dallaii</name>
    <dbReference type="NCBI Taxonomy" id="48710"/>
    <lineage>
        <taxon>Eukaryota</taxon>
        <taxon>Metazoa</taxon>
        <taxon>Ecdysozoa</taxon>
        <taxon>Arthropoda</taxon>
        <taxon>Hexapoda</taxon>
        <taxon>Collembola</taxon>
        <taxon>Entomobryomorpha</taxon>
        <taxon>Entomobryoidea</taxon>
        <taxon>Orchesellidae</taxon>
        <taxon>Orchesellinae</taxon>
        <taxon>Orchesella</taxon>
    </lineage>
</organism>
<keyword evidence="2" id="KW-0732">Signal</keyword>
<feature type="region of interest" description="Disordered" evidence="1">
    <location>
        <begin position="261"/>
        <end position="293"/>
    </location>
</feature>
<feature type="compositionally biased region" description="Polar residues" evidence="1">
    <location>
        <begin position="168"/>
        <end position="185"/>
    </location>
</feature>